<keyword evidence="1 3" id="KW-0547">Nucleotide-binding</keyword>
<dbReference type="EMBL" id="PGTM01000014">
    <property type="protein sequence ID" value="PJF37133.1"/>
    <property type="molecule type" value="Genomic_DNA"/>
</dbReference>
<evidence type="ECO:0000313" key="7">
    <source>
        <dbReference type="Proteomes" id="UP000228947"/>
    </source>
</evidence>
<dbReference type="InterPro" id="IPR055446">
    <property type="entry name" value="RecD2_N_OB"/>
</dbReference>
<accession>A0A2M8PZW9</accession>
<dbReference type="PANTHER" id="PTHR43788">
    <property type="entry name" value="DNA2/NAM7 HELICASE FAMILY MEMBER"/>
    <property type="match status" value="1"/>
</dbReference>
<dbReference type="InterPro" id="IPR029493">
    <property type="entry name" value="RecD2-like_HHH"/>
</dbReference>
<evidence type="ECO:0000256" key="1">
    <source>
        <dbReference type="ARBA" id="ARBA00022741"/>
    </source>
</evidence>
<dbReference type="Pfam" id="PF18335">
    <property type="entry name" value="SH3_13"/>
    <property type="match status" value="1"/>
</dbReference>
<dbReference type="EC" id="5.6.2.3" evidence="3"/>
<dbReference type="InterPro" id="IPR006345">
    <property type="entry name" value="RecD2"/>
</dbReference>
<keyword evidence="3" id="KW-0378">Hydrolase</keyword>
<dbReference type="PANTHER" id="PTHR43788:SF6">
    <property type="entry name" value="DNA HELICASE B"/>
    <property type="match status" value="1"/>
</dbReference>
<comment type="function">
    <text evidence="3">DNA-dependent ATPase and ATP-dependent 5'-3' DNA helicase. Has no activity on blunt DNA or DNA with 3'-overhangs, requires at least 10 bases of 5'-ssDNA for helicase activity.</text>
</comment>
<dbReference type="Pfam" id="PF13538">
    <property type="entry name" value="UvrD_C_2"/>
    <property type="match status" value="1"/>
</dbReference>
<dbReference type="EMBL" id="PGTL01000004">
    <property type="protein sequence ID" value="PJF43101.1"/>
    <property type="molecule type" value="Genomic_DNA"/>
</dbReference>
<dbReference type="InterPro" id="IPR010994">
    <property type="entry name" value="RuvA_2-like"/>
</dbReference>
<dbReference type="Gene3D" id="1.10.150.20">
    <property type="entry name" value="5' to 3' exonuclease, C-terminal subdomain"/>
    <property type="match status" value="1"/>
</dbReference>
<dbReference type="GO" id="GO:0017116">
    <property type="term" value="F:single-stranded DNA helicase activity"/>
    <property type="evidence" value="ECO:0007669"/>
    <property type="project" value="TreeGrafter"/>
</dbReference>
<organism evidence="5 8">
    <name type="scientific">Candidatus Thermofonsia Clade 1 bacterium</name>
    <dbReference type="NCBI Taxonomy" id="2364210"/>
    <lineage>
        <taxon>Bacteria</taxon>
        <taxon>Bacillati</taxon>
        <taxon>Chloroflexota</taxon>
        <taxon>Candidatus Thermofontia</taxon>
        <taxon>Candidatus Thermofonsia Clade 1</taxon>
    </lineage>
</organism>
<evidence type="ECO:0000313" key="8">
    <source>
        <dbReference type="Proteomes" id="UP000229681"/>
    </source>
</evidence>
<dbReference type="GO" id="GO:0006310">
    <property type="term" value="P:DNA recombination"/>
    <property type="evidence" value="ECO:0007669"/>
    <property type="project" value="InterPro"/>
</dbReference>
<dbReference type="Gene3D" id="2.30.30.940">
    <property type="match status" value="1"/>
</dbReference>
<dbReference type="GO" id="GO:0009338">
    <property type="term" value="C:exodeoxyribonuclease V complex"/>
    <property type="evidence" value="ECO:0007669"/>
    <property type="project" value="TreeGrafter"/>
</dbReference>
<keyword evidence="3 5" id="KW-0347">Helicase</keyword>
<dbReference type="GO" id="GO:0005524">
    <property type="term" value="F:ATP binding"/>
    <property type="evidence" value="ECO:0007669"/>
    <property type="project" value="UniProtKB-UniRule"/>
</dbReference>
<protein>
    <recommendedName>
        <fullName evidence="3">ATP-dependent RecD2 DNA helicase</fullName>
        <ecNumber evidence="3">5.6.2.3</ecNumber>
    </recommendedName>
    <alternativeName>
        <fullName evidence="3">DNA 5'-3' helicase subunit RecD2</fullName>
    </alternativeName>
</protein>
<comment type="catalytic activity">
    <reaction evidence="3">
        <text>ATP + H2O = ADP + phosphate + H(+)</text>
        <dbReference type="Rhea" id="RHEA:13065"/>
        <dbReference type="ChEBI" id="CHEBI:15377"/>
        <dbReference type="ChEBI" id="CHEBI:15378"/>
        <dbReference type="ChEBI" id="CHEBI:30616"/>
        <dbReference type="ChEBI" id="CHEBI:43474"/>
        <dbReference type="ChEBI" id="CHEBI:456216"/>
        <dbReference type="EC" id="5.6.2.3"/>
    </reaction>
</comment>
<evidence type="ECO:0000259" key="4">
    <source>
        <dbReference type="SMART" id="SM00382"/>
    </source>
</evidence>
<dbReference type="Pfam" id="PF13245">
    <property type="entry name" value="AAA_19"/>
    <property type="match status" value="1"/>
</dbReference>
<dbReference type="Proteomes" id="UP000229681">
    <property type="component" value="Unassembled WGS sequence"/>
</dbReference>
<dbReference type="SUPFAM" id="SSF52540">
    <property type="entry name" value="P-loop containing nucleoside triphosphate hydrolases"/>
    <property type="match status" value="2"/>
</dbReference>
<dbReference type="Gene3D" id="3.40.50.300">
    <property type="entry name" value="P-loop containing nucleotide triphosphate hydrolases"/>
    <property type="match status" value="2"/>
</dbReference>
<evidence type="ECO:0000256" key="2">
    <source>
        <dbReference type="ARBA" id="ARBA00022840"/>
    </source>
</evidence>
<gene>
    <name evidence="3" type="primary">recD2</name>
    <name evidence="5" type="ORF">CUN49_01980</name>
    <name evidence="6" type="ORF">CUN50_01560</name>
</gene>
<dbReference type="NCBIfam" id="TIGR01448">
    <property type="entry name" value="recD_rel"/>
    <property type="match status" value="1"/>
</dbReference>
<dbReference type="Pfam" id="PF14490">
    <property type="entry name" value="HHH_RecD2"/>
    <property type="match status" value="1"/>
</dbReference>
<comment type="similarity">
    <text evidence="3">Belongs to the RecD family. RecD2 subfamily.</text>
</comment>
<dbReference type="SUPFAM" id="SSF47781">
    <property type="entry name" value="RuvA domain 2-like"/>
    <property type="match status" value="1"/>
</dbReference>
<dbReference type="InterPro" id="IPR003593">
    <property type="entry name" value="AAA+_ATPase"/>
</dbReference>
<evidence type="ECO:0000313" key="6">
    <source>
        <dbReference type="EMBL" id="PJF43101.1"/>
    </source>
</evidence>
<dbReference type="SMART" id="SM00382">
    <property type="entry name" value="AAA"/>
    <property type="match status" value="1"/>
</dbReference>
<dbReference type="GO" id="GO:0016787">
    <property type="term" value="F:hydrolase activity"/>
    <property type="evidence" value="ECO:0007669"/>
    <property type="project" value="UniProtKB-KW"/>
</dbReference>
<keyword evidence="3" id="KW-0413">Isomerase</keyword>
<evidence type="ECO:0000256" key="3">
    <source>
        <dbReference type="HAMAP-Rule" id="MF_01488"/>
    </source>
</evidence>
<dbReference type="AlphaFoldDB" id="A0A2M8PHV9"/>
<feature type="binding site" evidence="3">
    <location>
        <begin position="371"/>
        <end position="375"/>
    </location>
    <ligand>
        <name>ATP</name>
        <dbReference type="ChEBI" id="CHEBI:30616"/>
    </ligand>
</feature>
<dbReference type="InterPro" id="IPR050534">
    <property type="entry name" value="Coronavir_polyprotein_1ab"/>
</dbReference>
<dbReference type="GO" id="GO:0043139">
    <property type="term" value="F:5'-3' DNA helicase activity"/>
    <property type="evidence" value="ECO:0007669"/>
    <property type="project" value="UniProtKB-UniRule"/>
</dbReference>
<dbReference type="CDD" id="cd18809">
    <property type="entry name" value="SF1_C_RecD"/>
    <property type="match status" value="1"/>
</dbReference>
<keyword evidence="3" id="KW-0238">DNA-binding</keyword>
<name>A0A2M8PHV9_9CHLR</name>
<dbReference type="Pfam" id="PF23139">
    <property type="entry name" value="OB_YrrC"/>
    <property type="match status" value="1"/>
</dbReference>
<dbReference type="InterPro" id="IPR041451">
    <property type="entry name" value="RecD2_SH13"/>
</dbReference>
<dbReference type="Proteomes" id="UP000228947">
    <property type="component" value="Unassembled WGS sequence"/>
</dbReference>
<sequence length="743" mass="82473">MASEIFEGTVERVAFYNEESGYTVLRVKPHKVLPGQVGRDGLATVVGVLSSRLREGAEVRFSGAWVVHSEYGKQFKAEAAEEVVPGSLEGLLRYLSSGVIRGIGKATAQRIIDHFGTKVFEVLNQAPHRIKEVPGIPEHRAELIAQAWQEHSTEREIMIFLQGLGVGSRLAVKIYKEYGANAVATVRTNPYQLARDIQGIGFRTADQIARGLGLALDSPHRIQAGVLYALEALTSEGHVYAPRELLTETVKNLLALDAAPEAQIGARIDEAIGALSSESEIILQSLPDADGQRLEAVYLRSLFLSERGTAKHLREMRDLPLSRLRQAQCMAWTKFFDWLQREDQILLTQQQQEAVRAALTHKISILTGGPGTGKTTTLRAVIRALEWNKARYELASPTGRAAKRLSEATGRSAQTIHRLLGYSPEEGFLRGEDEPLDVDMLIIDEASMLDQVLIYNVMKALPPEAHLLLVGDVDQLPSVGPGDVLRDLINSGIAHVTRLEAIFRQSSDSQIIPNAHRINQGEMPQLDNTSSDFFMFPAETPEAAANLVVDIVQRRIPNKFGFDPLTEIQVLVPMYRGAIGIQVLNERLQAALNPHGHNAEKRLGGTIYRVGDKVLQTRNNYEKDVFNGDIGIIQAIDFTAQKLRVAFEDREVEYDWEEASDLLHAYAVSVHRSQGSEYPAVVLPIMPQHYMLLQRNLLYTAVTRARHLVVLVGSKRAVAMAVNNNQVARRYTALAWRLQNNAF</sequence>
<keyword evidence="2 3" id="KW-0067">ATP-binding</keyword>
<dbReference type="CDD" id="cd17933">
    <property type="entry name" value="DEXSc_RecD-like"/>
    <property type="match status" value="1"/>
</dbReference>
<feature type="domain" description="AAA+ ATPase" evidence="4">
    <location>
        <begin position="360"/>
        <end position="503"/>
    </location>
</feature>
<evidence type="ECO:0000313" key="5">
    <source>
        <dbReference type="EMBL" id="PJF37133.1"/>
    </source>
</evidence>
<accession>A0A2M8PHV9</accession>
<dbReference type="Gene3D" id="1.10.10.2220">
    <property type="match status" value="1"/>
</dbReference>
<dbReference type="GO" id="GO:0003677">
    <property type="term" value="F:DNA binding"/>
    <property type="evidence" value="ECO:0007669"/>
    <property type="project" value="UniProtKB-UniRule"/>
</dbReference>
<reference evidence="7 8" key="1">
    <citation type="submission" date="2017-11" db="EMBL/GenBank/DDBJ databases">
        <title>Evolution of Phototrophy in the Chloroflexi Phylum Driven by Horizontal Gene Transfer.</title>
        <authorList>
            <person name="Ward L.M."/>
            <person name="Hemp J."/>
            <person name="Shih P.M."/>
            <person name="Mcglynn S.E."/>
            <person name="Fischer W."/>
        </authorList>
    </citation>
    <scope>NUCLEOTIDE SEQUENCE [LARGE SCALE GENOMIC DNA]</scope>
    <source>
        <strain evidence="6">CP1_1M</strain>
        <strain evidence="5">JP3_13</strain>
    </source>
</reference>
<comment type="caution">
    <text evidence="5">The sequence shown here is derived from an EMBL/GenBank/DDBJ whole genome shotgun (WGS) entry which is preliminary data.</text>
</comment>
<proteinExistence type="inferred from homology"/>
<dbReference type="HAMAP" id="MF_01488">
    <property type="entry name" value="RecD2"/>
    <property type="match status" value="1"/>
</dbReference>
<dbReference type="InterPro" id="IPR027785">
    <property type="entry name" value="UvrD-like_helicase_C"/>
</dbReference>
<dbReference type="InterPro" id="IPR027417">
    <property type="entry name" value="P-loop_NTPase"/>
</dbReference>